<sequence>MLTDPDLTPEGRAWLDGVAGAEGWETAFTAAGRHVGRDHADAARVELLRVARPDAETLTRLYQRGDAAERRAVLLALPELPLGPEALPLVEDALRANDARLIAAALGPYAARHLDQHLWRHAVLKCVFIGVPIHEVAGLADRADIELARMARDFAAERAAAGRPVPDDVRHILSLVPDFPPVQEA</sequence>
<dbReference type="NCBIfam" id="NF035938">
    <property type="entry name" value="EboA_domain"/>
    <property type="match status" value="1"/>
</dbReference>
<dbReference type="OrthoDB" id="4328496at2"/>
<dbReference type="InterPro" id="IPR047715">
    <property type="entry name" value="EboA_dom"/>
</dbReference>
<evidence type="ECO:0000313" key="4">
    <source>
        <dbReference type="Proteomes" id="UP000275024"/>
    </source>
</evidence>
<organism evidence="1 4">
    <name type="scientific">Streptomyces radicis</name>
    <dbReference type="NCBI Taxonomy" id="1750517"/>
    <lineage>
        <taxon>Bacteria</taxon>
        <taxon>Bacillati</taxon>
        <taxon>Actinomycetota</taxon>
        <taxon>Actinomycetes</taxon>
        <taxon>Kitasatosporales</taxon>
        <taxon>Streptomycetaceae</taxon>
        <taxon>Streptomyces</taxon>
    </lineage>
</organism>
<dbReference type="Proteomes" id="UP000268652">
    <property type="component" value="Unassembled WGS sequence"/>
</dbReference>
<dbReference type="Proteomes" id="UP000275024">
    <property type="component" value="Unassembled WGS sequence"/>
</dbReference>
<evidence type="ECO:0000313" key="2">
    <source>
        <dbReference type="EMBL" id="RKN20283.1"/>
    </source>
</evidence>
<proteinExistence type="predicted"/>
<gene>
    <name evidence="2" type="ORF">D7318_19220</name>
    <name evidence="1" type="ORF">D7319_21940</name>
</gene>
<reference evidence="3 4" key="1">
    <citation type="submission" date="2018-09" db="EMBL/GenBank/DDBJ databases">
        <title>Streptomyces sp. nov. DS1-2, an endophytic actinomycete isolated from roots of Dendrobium scabrilingue.</title>
        <authorList>
            <person name="Kuncharoen N."/>
            <person name="Kudo T."/>
            <person name="Ohkuma M."/>
            <person name="Yuki M."/>
            <person name="Tanasupawat S."/>
        </authorList>
    </citation>
    <scope>NUCLEOTIDE SEQUENCE [LARGE SCALE GENOMIC DNA]</scope>
    <source>
        <strain evidence="1 4">AZ1-7</strain>
        <strain evidence="2 3">DS1-2</strain>
    </source>
</reference>
<evidence type="ECO:0000313" key="1">
    <source>
        <dbReference type="EMBL" id="RKN06458.1"/>
    </source>
</evidence>
<keyword evidence="1" id="KW-0413">Isomerase</keyword>
<keyword evidence="3" id="KW-1185">Reference proteome</keyword>
<name>A0A3A9VZX1_9ACTN</name>
<comment type="caution">
    <text evidence="1">The sequence shown here is derived from an EMBL/GenBank/DDBJ whole genome shotgun (WGS) entry which is preliminary data.</text>
</comment>
<protein>
    <submittedName>
        <fullName evidence="1">Sugar phosphate isomerase</fullName>
    </submittedName>
</protein>
<evidence type="ECO:0000313" key="3">
    <source>
        <dbReference type="Proteomes" id="UP000268652"/>
    </source>
</evidence>
<dbReference type="GO" id="GO:0016853">
    <property type="term" value="F:isomerase activity"/>
    <property type="evidence" value="ECO:0007669"/>
    <property type="project" value="UniProtKB-KW"/>
</dbReference>
<dbReference type="EMBL" id="RBDY01000014">
    <property type="protein sequence ID" value="RKN20283.1"/>
    <property type="molecule type" value="Genomic_DNA"/>
</dbReference>
<accession>A0A3A9VZX1</accession>
<dbReference type="AlphaFoldDB" id="A0A3A9VZX1"/>
<dbReference type="EMBL" id="RBDX01000020">
    <property type="protein sequence ID" value="RKN06458.1"/>
    <property type="molecule type" value="Genomic_DNA"/>
</dbReference>
<dbReference type="RefSeq" id="WP_120698344.1">
    <property type="nucleotide sequence ID" value="NZ_RBDX01000020.1"/>
</dbReference>